<evidence type="ECO:0000313" key="3">
    <source>
        <dbReference type="Proteomes" id="UP000679307"/>
    </source>
</evidence>
<evidence type="ECO:0008006" key="4">
    <source>
        <dbReference type="Google" id="ProtNLM"/>
    </source>
</evidence>
<accession>A0ABX8EBX0</accession>
<dbReference type="InterPro" id="IPR023365">
    <property type="entry name" value="Sortase_dom-sf"/>
</dbReference>
<organism evidence="2 3">
    <name type="scientific">Nocardioides aquaticus</name>
    <dbReference type="NCBI Taxonomy" id="160826"/>
    <lineage>
        <taxon>Bacteria</taxon>
        <taxon>Bacillati</taxon>
        <taxon>Actinomycetota</taxon>
        <taxon>Actinomycetes</taxon>
        <taxon>Propionibacteriales</taxon>
        <taxon>Nocardioidaceae</taxon>
        <taxon>Nocardioides</taxon>
    </lineage>
</organism>
<gene>
    <name evidence="2" type="ORF">ENKNEFLB_00291</name>
</gene>
<protein>
    <recommendedName>
        <fullName evidence="4">Class F sortase</fullName>
    </recommendedName>
</protein>
<keyword evidence="1" id="KW-0378">Hydrolase</keyword>
<sequence length="194" mass="20257">MAAALGGLTRLLLAAAAVVAVVLLVLNDDGGEPSAFRSLPPSVPVQVVVPSLGVEAGIDPVAVSADRVLDPPEDVDRVGWWDASAEPGADAGQTVLTGHAVHTGGGVLDRLPAVRPGARVDLRTDEGLMRYRVTDVETLGRDEVAARTEELFGQDRGDGRLVLVSCTEWDGAVYRSNVVVTARPLGEPRPAARL</sequence>
<dbReference type="RefSeq" id="WP_214057579.1">
    <property type="nucleotide sequence ID" value="NZ_BAAAHS010000017.1"/>
</dbReference>
<keyword evidence="3" id="KW-1185">Reference proteome</keyword>
<dbReference type="Gene3D" id="2.40.260.10">
    <property type="entry name" value="Sortase"/>
    <property type="match status" value="1"/>
</dbReference>
<proteinExistence type="predicted"/>
<dbReference type="InterPro" id="IPR005754">
    <property type="entry name" value="Sortase"/>
</dbReference>
<evidence type="ECO:0000256" key="1">
    <source>
        <dbReference type="ARBA" id="ARBA00022801"/>
    </source>
</evidence>
<dbReference type="CDD" id="cd05829">
    <property type="entry name" value="Sortase_F"/>
    <property type="match status" value="1"/>
</dbReference>
<dbReference type="InterPro" id="IPR042001">
    <property type="entry name" value="Sortase_F"/>
</dbReference>
<name>A0ABX8EBX0_9ACTN</name>
<evidence type="ECO:0000313" key="2">
    <source>
        <dbReference type="EMBL" id="QVT77922.1"/>
    </source>
</evidence>
<dbReference type="Proteomes" id="UP000679307">
    <property type="component" value="Chromosome"/>
</dbReference>
<dbReference type="SUPFAM" id="SSF63817">
    <property type="entry name" value="Sortase"/>
    <property type="match status" value="1"/>
</dbReference>
<dbReference type="EMBL" id="CP075371">
    <property type="protein sequence ID" value="QVT77922.1"/>
    <property type="molecule type" value="Genomic_DNA"/>
</dbReference>
<dbReference type="Pfam" id="PF04203">
    <property type="entry name" value="Sortase"/>
    <property type="match status" value="1"/>
</dbReference>
<reference evidence="2 3" key="1">
    <citation type="submission" date="2021-05" db="EMBL/GenBank/DDBJ databases">
        <title>Complete genome of Nocardioides aquaticus KCTC 9944T isolated from meromictic and hypersaline Ekho Lake, Antarctica.</title>
        <authorList>
            <person name="Hwang K."/>
            <person name="Kim K.M."/>
            <person name="Choe H."/>
        </authorList>
    </citation>
    <scope>NUCLEOTIDE SEQUENCE [LARGE SCALE GENOMIC DNA]</scope>
    <source>
        <strain evidence="2 3">KCTC 9944</strain>
    </source>
</reference>